<name>A0A8X6VJE0_TRICX</name>
<organism evidence="1 2">
    <name type="scientific">Trichonephila clavipes</name>
    <name type="common">Golden silk orbweaver</name>
    <name type="synonym">Nephila clavipes</name>
    <dbReference type="NCBI Taxonomy" id="2585209"/>
    <lineage>
        <taxon>Eukaryota</taxon>
        <taxon>Metazoa</taxon>
        <taxon>Ecdysozoa</taxon>
        <taxon>Arthropoda</taxon>
        <taxon>Chelicerata</taxon>
        <taxon>Arachnida</taxon>
        <taxon>Araneae</taxon>
        <taxon>Araneomorphae</taxon>
        <taxon>Entelegynae</taxon>
        <taxon>Araneoidea</taxon>
        <taxon>Nephilidae</taxon>
        <taxon>Trichonephila</taxon>
    </lineage>
</organism>
<dbReference type="Proteomes" id="UP000887159">
    <property type="component" value="Unassembled WGS sequence"/>
</dbReference>
<accession>A0A8X6VJE0</accession>
<protein>
    <submittedName>
        <fullName evidence="1">Uncharacterized protein</fullName>
    </submittedName>
</protein>
<dbReference type="EMBL" id="BMAU01021290">
    <property type="protein sequence ID" value="GFY09444.1"/>
    <property type="molecule type" value="Genomic_DNA"/>
</dbReference>
<evidence type="ECO:0000313" key="1">
    <source>
        <dbReference type="EMBL" id="GFY09444.1"/>
    </source>
</evidence>
<comment type="caution">
    <text evidence="1">The sequence shown here is derived from an EMBL/GenBank/DDBJ whole genome shotgun (WGS) entry which is preliminary data.</text>
</comment>
<reference evidence="1" key="1">
    <citation type="submission" date="2020-08" db="EMBL/GenBank/DDBJ databases">
        <title>Multicomponent nature underlies the extraordinary mechanical properties of spider dragline silk.</title>
        <authorList>
            <person name="Kono N."/>
            <person name="Nakamura H."/>
            <person name="Mori M."/>
            <person name="Yoshida Y."/>
            <person name="Ohtoshi R."/>
            <person name="Malay A.D."/>
            <person name="Moran D.A.P."/>
            <person name="Tomita M."/>
            <person name="Numata K."/>
            <person name="Arakawa K."/>
        </authorList>
    </citation>
    <scope>NUCLEOTIDE SEQUENCE</scope>
</reference>
<evidence type="ECO:0000313" key="2">
    <source>
        <dbReference type="Proteomes" id="UP000887159"/>
    </source>
</evidence>
<proteinExistence type="predicted"/>
<sequence>MCQHDFPLKTKKAERALRTQPWHSFKFPLQQNAPIEKNIDESYSFDEATNLKFVIKATVPKSKFQITKCRNKENHITDEANIKAPPRTARTLSLKDTLTVFRKHAKKPTAHLLLLA</sequence>
<keyword evidence="2" id="KW-1185">Reference proteome</keyword>
<dbReference type="AlphaFoldDB" id="A0A8X6VJE0"/>
<gene>
    <name evidence="1" type="ORF">TNCV_4321231</name>
</gene>